<evidence type="ECO:0000256" key="3">
    <source>
        <dbReference type="ARBA" id="ARBA00022707"/>
    </source>
</evidence>
<dbReference type="EMBL" id="UYRT01010758">
    <property type="protein sequence ID" value="VDK49707.1"/>
    <property type="molecule type" value="Genomic_DNA"/>
</dbReference>
<evidence type="ECO:0000256" key="4">
    <source>
        <dbReference type="ARBA" id="ARBA00023288"/>
    </source>
</evidence>
<proteinExistence type="inferred from homology"/>
<reference evidence="5 6" key="2">
    <citation type="submission" date="2018-11" db="EMBL/GenBank/DDBJ databases">
        <authorList>
            <consortium name="Pathogen Informatics"/>
        </authorList>
    </citation>
    <scope>NUCLEOTIDE SEQUENCE [LARGE SCALE GENOMIC DNA]</scope>
</reference>
<dbReference type="GO" id="GO:0007030">
    <property type="term" value="P:Golgi organization"/>
    <property type="evidence" value="ECO:0007669"/>
    <property type="project" value="TreeGrafter"/>
</dbReference>
<protein>
    <recommendedName>
        <fullName evidence="2">Dymeclin</fullName>
    </recommendedName>
</protein>
<evidence type="ECO:0000313" key="7">
    <source>
        <dbReference type="WBParaSite" id="GPUH_0000521901-mRNA-1"/>
    </source>
</evidence>
<name>A0A183D921_9BILA</name>
<keyword evidence="6" id="KW-1185">Reference proteome</keyword>
<keyword evidence="4" id="KW-0449">Lipoprotein</keyword>
<dbReference type="PANTHER" id="PTHR12895">
    <property type="entry name" value="DYMECLIN"/>
    <property type="match status" value="1"/>
</dbReference>
<dbReference type="Pfam" id="PF09742">
    <property type="entry name" value="Dymeclin"/>
    <property type="match status" value="1"/>
</dbReference>
<gene>
    <name evidence="5" type="ORF">GPUH_LOCUS5212</name>
</gene>
<evidence type="ECO:0000313" key="5">
    <source>
        <dbReference type="EMBL" id="VDK49707.1"/>
    </source>
</evidence>
<dbReference type="InterPro" id="IPR019142">
    <property type="entry name" value="Dymeclin"/>
</dbReference>
<dbReference type="GO" id="GO:0005794">
    <property type="term" value="C:Golgi apparatus"/>
    <property type="evidence" value="ECO:0007669"/>
    <property type="project" value="TreeGrafter"/>
</dbReference>
<reference evidence="7" key="1">
    <citation type="submission" date="2016-06" db="UniProtKB">
        <authorList>
            <consortium name="WormBaseParasite"/>
        </authorList>
    </citation>
    <scope>IDENTIFICATION</scope>
</reference>
<dbReference type="PANTHER" id="PTHR12895:SF9">
    <property type="entry name" value="DYMECLIN"/>
    <property type="match status" value="1"/>
</dbReference>
<dbReference type="OrthoDB" id="10253409at2759"/>
<evidence type="ECO:0000256" key="2">
    <source>
        <dbReference type="ARBA" id="ARBA00015736"/>
    </source>
</evidence>
<comment type="similarity">
    <text evidence="1">Belongs to the dymeclin family.</text>
</comment>
<organism evidence="7">
    <name type="scientific">Gongylonema pulchrum</name>
    <dbReference type="NCBI Taxonomy" id="637853"/>
    <lineage>
        <taxon>Eukaryota</taxon>
        <taxon>Metazoa</taxon>
        <taxon>Ecdysozoa</taxon>
        <taxon>Nematoda</taxon>
        <taxon>Chromadorea</taxon>
        <taxon>Rhabditida</taxon>
        <taxon>Spirurina</taxon>
        <taxon>Spiruromorpha</taxon>
        <taxon>Spiruroidea</taxon>
        <taxon>Gongylonematidae</taxon>
        <taxon>Gongylonema</taxon>
    </lineage>
</organism>
<keyword evidence="3" id="KW-0519">Myristate</keyword>
<evidence type="ECO:0000313" key="6">
    <source>
        <dbReference type="Proteomes" id="UP000271098"/>
    </source>
</evidence>
<accession>A0A183D921</accession>
<evidence type="ECO:0000256" key="1">
    <source>
        <dbReference type="ARBA" id="ARBA00010603"/>
    </source>
</evidence>
<sequence>MPQYMYSVVFIIVISDGSDVEAEYDNLYENKAEEFLDVLVDILIDLPVNDSTEAIHIEALKCIIALLSSQLYYDSVLKSNIFYGYLMQGRRYAHINVFEYE</sequence>
<dbReference type="AlphaFoldDB" id="A0A183D921"/>
<dbReference type="WBParaSite" id="GPUH_0000521901-mRNA-1">
    <property type="protein sequence ID" value="GPUH_0000521901-mRNA-1"/>
    <property type="gene ID" value="GPUH_0000521901"/>
</dbReference>
<dbReference type="Proteomes" id="UP000271098">
    <property type="component" value="Unassembled WGS sequence"/>
</dbReference>